<dbReference type="SUPFAM" id="SSF47413">
    <property type="entry name" value="lambda repressor-like DNA-binding domains"/>
    <property type="match status" value="1"/>
</dbReference>
<dbReference type="InterPro" id="IPR010359">
    <property type="entry name" value="IrrE_HExxH"/>
</dbReference>
<dbReference type="PANTHER" id="PTHR46797:SF23">
    <property type="entry name" value="HTH-TYPE TRANSCRIPTIONAL REGULATOR SUTR"/>
    <property type="match status" value="1"/>
</dbReference>
<dbReference type="GO" id="GO:0005829">
    <property type="term" value="C:cytosol"/>
    <property type="evidence" value="ECO:0007669"/>
    <property type="project" value="TreeGrafter"/>
</dbReference>
<dbReference type="Pfam" id="PF09856">
    <property type="entry name" value="ScfRs"/>
    <property type="match status" value="1"/>
</dbReference>
<feature type="domain" description="HTH cro/C1-type" evidence="6">
    <location>
        <begin position="39"/>
        <end position="93"/>
    </location>
</feature>
<dbReference type="PANTHER" id="PTHR46797">
    <property type="entry name" value="HTH-TYPE TRANSCRIPTIONAL REGULATOR"/>
    <property type="match status" value="1"/>
</dbReference>
<evidence type="ECO:0000259" key="6">
    <source>
        <dbReference type="PROSITE" id="PS50943"/>
    </source>
</evidence>
<dbReference type="EMBL" id="AP022314">
    <property type="protein sequence ID" value="BBU24523.1"/>
    <property type="molecule type" value="Genomic_DNA"/>
</dbReference>
<proteinExistence type="inferred from homology"/>
<dbReference type="InterPro" id="IPR010982">
    <property type="entry name" value="Lambda_DNA-bd_dom_sf"/>
</dbReference>
<dbReference type="InterPro" id="IPR050807">
    <property type="entry name" value="TransReg_Diox_bact_type"/>
</dbReference>
<evidence type="ECO:0000256" key="5">
    <source>
        <dbReference type="ARBA" id="ARBA00023163"/>
    </source>
</evidence>
<dbReference type="PROSITE" id="PS50943">
    <property type="entry name" value="HTH_CROC1"/>
    <property type="match status" value="1"/>
</dbReference>
<evidence type="ECO:0000256" key="1">
    <source>
        <dbReference type="ARBA" id="ARBA00007227"/>
    </source>
</evidence>
<dbReference type="AlphaFoldDB" id="A0AAD1H3K0"/>
<dbReference type="SMART" id="SM00530">
    <property type="entry name" value="HTH_XRE"/>
    <property type="match status" value="1"/>
</dbReference>
<dbReference type="InterPro" id="IPR018653">
    <property type="entry name" value="ScfR_C"/>
</dbReference>
<dbReference type="Pfam" id="PF06114">
    <property type="entry name" value="Peptidase_M78"/>
    <property type="match status" value="1"/>
</dbReference>
<evidence type="ECO:0000313" key="7">
    <source>
        <dbReference type="EMBL" id="BBU24523.1"/>
    </source>
</evidence>
<gene>
    <name evidence="7" type="primary">ramB</name>
    <name evidence="7" type="ORF">MYXE_43130</name>
</gene>
<comment type="similarity">
    <text evidence="1">Belongs to the short-chain fatty acyl-CoA assimilation regulator (ScfR) family.</text>
</comment>
<dbReference type="GO" id="GO:0001666">
    <property type="term" value="P:response to hypoxia"/>
    <property type="evidence" value="ECO:0007669"/>
    <property type="project" value="UniProtKB-ARBA"/>
</dbReference>
<protein>
    <submittedName>
        <fullName evidence="7">HTH-type transcriptional regulator RamB</fullName>
    </submittedName>
</protein>
<dbReference type="KEGG" id="mxe:MYXE_43130"/>
<dbReference type="InterPro" id="IPR026281">
    <property type="entry name" value="HTH_RamB"/>
</dbReference>
<dbReference type="CDD" id="cd00093">
    <property type="entry name" value="HTH_XRE"/>
    <property type="match status" value="1"/>
</dbReference>
<dbReference type="FunFam" id="1.10.260.40:FF:000025">
    <property type="entry name" value="Cro/Cl family transcriptional regulator"/>
    <property type="match status" value="1"/>
</dbReference>
<evidence type="ECO:0000313" key="8">
    <source>
        <dbReference type="Proteomes" id="UP000464624"/>
    </source>
</evidence>
<dbReference type="GO" id="GO:0003677">
    <property type="term" value="F:DNA binding"/>
    <property type="evidence" value="ECO:0007669"/>
    <property type="project" value="UniProtKB-KW"/>
</dbReference>
<accession>A0AAD1H3K0</accession>
<reference evidence="7 8" key="1">
    <citation type="submission" date="2019-12" db="EMBL/GenBank/DDBJ databases">
        <title>Complete genome sequence of Mycolicibacterium xenopi str. JCM15661T.</title>
        <authorList>
            <person name="Yoshida M."/>
            <person name="Fukano H."/>
            <person name="Asakura T."/>
            <person name="Hoshino Y."/>
        </authorList>
    </citation>
    <scope>NUCLEOTIDE SEQUENCE [LARGE SCALE GENOMIC DNA]</scope>
    <source>
        <strain evidence="7 8">JCM 15661T</strain>
    </source>
</reference>
<dbReference type="PIRSF" id="PIRSF019251">
    <property type="entry name" value="Rv0465c"/>
    <property type="match status" value="1"/>
</dbReference>
<dbReference type="Pfam" id="PF01381">
    <property type="entry name" value="HTH_3"/>
    <property type="match status" value="1"/>
</dbReference>
<evidence type="ECO:0000256" key="3">
    <source>
        <dbReference type="ARBA" id="ARBA00023015"/>
    </source>
</evidence>
<dbReference type="InterPro" id="IPR001387">
    <property type="entry name" value="Cro/C1-type_HTH"/>
</dbReference>
<dbReference type="Proteomes" id="UP000464624">
    <property type="component" value="Chromosome"/>
</dbReference>
<keyword evidence="3" id="KW-0805">Transcription regulation</keyword>
<dbReference type="Gene3D" id="1.10.260.40">
    <property type="entry name" value="lambda repressor-like DNA-binding domains"/>
    <property type="match status" value="1"/>
</dbReference>
<dbReference type="GO" id="GO:0003700">
    <property type="term" value="F:DNA-binding transcription factor activity"/>
    <property type="evidence" value="ECO:0007669"/>
    <property type="project" value="TreeGrafter"/>
</dbReference>
<evidence type="ECO:0000256" key="2">
    <source>
        <dbReference type="ARBA" id="ARBA00022491"/>
    </source>
</evidence>
<dbReference type="NCBIfam" id="NF038139">
    <property type="entry name" value="Reg_Aceta_RamB"/>
    <property type="match status" value="1"/>
</dbReference>
<organism evidence="7 8">
    <name type="scientific">Mycobacterium xenopi</name>
    <dbReference type="NCBI Taxonomy" id="1789"/>
    <lineage>
        <taxon>Bacteria</taxon>
        <taxon>Bacillati</taxon>
        <taxon>Actinomycetota</taxon>
        <taxon>Actinomycetes</taxon>
        <taxon>Mycobacteriales</taxon>
        <taxon>Mycobacteriaceae</taxon>
        <taxon>Mycobacterium</taxon>
    </lineage>
</organism>
<name>A0AAD1H3K0_MYCXE</name>
<keyword evidence="2" id="KW-0678">Repressor</keyword>
<sequence>MPNQLATAPIDAVVPSLRSRTSQPGTLTLVTKTFVGSRVRQLRKERGFSQAALAQMLDISPSYLNQIEHDVRPLTVAVLLRITEVFGVDATFFASQDDTRLVAELREVMLDRDLNVDVDMTEVAEMVAAHPKLARAMVNLHRRYRITAAQLAAATEERYFDGSGSGLLTMPHEEVRDYFYQRQNYLHELDTAAEDLTIRMRMHRGDLGRELARRLTDVHGVHINKRIDLGDTVLHRYDPKTKTLEISSHLSPGQQVFKMAAELAYLEFGELIDAMVEEGKFTSEESRKLARLGLANYFAAATVLPYRQFHDVAENFRYDIERLSAFYGVSYETICHRLSTLQRPSMRGVPFSFVRVDRAGNMSKRQSATGFHFSSSGGTCPLWNVYETFANPGKILVQIAQMPDGRNYMWVARTVERRASRYGQPGKTFAIGLGCELRHAHRLVYSEGLDLSGDNATPIGAGCRVCERDNCPQRAFPALGRALDLDEHRSTVSPYLVKPA</sequence>
<keyword evidence="4" id="KW-0238">DNA-binding</keyword>
<keyword evidence="5" id="KW-0804">Transcription</keyword>
<evidence type="ECO:0000256" key="4">
    <source>
        <dbReference type="ARBA" id="ARBA00023125"/>
    </source>
</evidence>